<gene>
    <name evidence="1" type="ORF">TIRI35C_1094</name>
</gene>
<keyword evidence="2" id="KW-1185">Reference proteome</keyword>
<dbReference type="EMBL" id="LR881183">
    <property type="protein sequence ID" value="CAD5244248.1"/>
    <property type="molecule type" value="Genomic_DNA"/>
</dbReference>
<dbReference type="KEGG" id="tcq:TIRI35C_1094"/>
<evidence type="ECO:0000313" key="1">
    <source>
        <dbReference type="EMBL" id="CAD5244248.1"/>
    </source>
</evidence>
<accession>A0A7G2DB62</accession>
<sequence length="47" mass="5292">MENLNKTKGALAEQGEGKLKGIRKFRGILGTFDEKTIQWAIEEAEEI</sequence>
<dbReference type="GeneID" id="58918836"/>
<protein>
    <submittedName>
        <fullName evidence="1">Uncharacterized protein</fullName>
    </submittedName>
</protein>
<name>A0A7G2DB62_9EURY</name>
<evidence type="ECO:0000313" key="2">
    <source>
        <dbReference type="Proteomes" id="UP000516304"/>
    </source>
</evidence>
<dbReference type="RefSeq" id="WP_188202054.1">
    <property type="nucleotide sequence ID" value="NZ_LR881183.1"/>
</dbReference>
<dbReference type="Proteomes" id="UP000516304">
    <property type="component" value="Chromosome TIRI35C"/>
</dbReference>
<organism evidence="1 2">
    <name type="scientific">Thermococcus camini</name>
    <dbReference type="NCBI Taxonomy" id="2016373"/>
    <lineage>
        <taxon>Archaea</taxon>
        <taxon>Methanobacteriati</taxon>
        <taxon>Methanobacteriota</taxon>
        <taxon>Thermococci</taxon>
        <taxon>Thermococcales</taxon>
        <taxon>Thermococcaceae</taxon>
        <taxon>Thermococcus</taxon>
    </lineage>
</organism>
<dbReference type="AlphaFoldDB" id="A0A7G2DB62"/>
<proteinExistence type="predicted"/>
<reference evidence="1 2" key="1">
    <citation type="submission" date="2020-09" db="EMBL/GenBank/DDBJ databases">
        <authorList>
            <person name="Courtine D."/>
        </authorList>
    </citation>
    <scope>NUCLEOTIDE SEQUENCE [LARGE SCALE GENOMIC DNA]</scope>
    <source>
        <strain evidence="1 2">IRI35c</strain>
    </source>
</reference>